<evidence type="ECO:0000313" key="2">
    <source>
        <dbReference type="EMBL" id="CAE7768413.1"/>
    </source>
</evidence>
<evidence type="ECO:0000313" key="3">
    <source>
        <dbReference type="Proteomes" id="UP000601435"/>
    </source>
</evidence>
<protein>
    <submittedName>
        <fullName evidence="2">Uncharacterized protein</fullName>
    </submittedName>
</protein>
<feature type="compositionally biased region" description="Low complexity" evidence="1">
    <location>
        <begin position="914"/>
        <end position="923"/>
    </location>
</feature>
<name>A0A812YBF1_9DINO</name>
<feature type="region of interest" description="Disordered" evidence="1">
    <location>
        <begin position="911"/>
        <end position="934"/>
    </location>
</feature>
<comment type="caution">
    <text evidence="2">The sequence shown here is derived from an EMBL/GenBank/DDBJ whole genome shotgun (WGS) entry which is preliminary data.</text>
</comment>
<dbReference type="Proteomes" id="UP000601435">
    <property type="component" value="Unassembled WGS sequence"/>
</dbReference>
<feature type="non-terminal residue" evidence="2">
    <location>
        <position position="1"/>
    </location>
</feature>
<feature type="compositionally biased region" description="Pro residues" evidence="1">
    <location>
        <begin position="720"/>
        <end position="731"/>
    </location>
</feature>
<feature type="region of interest" description="Disordered" evidence="1">
    <location>
        <begin position="714"/>
        <end position="869"/>
    </location>
</feature>
<evidence type="ECO:0000256" key="1">
    <source>
        <dbReference type="SAM" id="MobiDB-lite"/>
    </source>
</evidence>
<dbReference type="AlphaFoldDB" id="A0A812YBF1"/>
<feature type="compositionally biased region" description="Pro residues" evidence="1">
    <location>
        <begin position="924"/>
        <end position="934"/>
    </location>
</feature>
<reference evidence="2" key="1">
    <citation type="submission" date="2021-02" db="EMBL/GenBank/DDBJ databases">
        <authorList>
            <person name="Dougan E. K."/>
            <person name="Rhodes N."/>
            <person name="Thang M."/>
            <person name="Chan C."/>
        </authorList>
    </citation>
    <scope>NUCLEOTIDE SEQUENCE</scope>
</reference>
<dbReference type="OrthoDB" id="423554at2759"/>
<proteinExistence type="predicted"/>
<sequence length="934" mass="102724">LFWKEFEEDSKATVQDVLCSGTTVLSQGCSQEAVARSLDDCSRARTVFHEYLEQKLRCWKEMPWRLAALNHPNSDVCRQHAREILAFLESSPKQASLHHRVTWKFLEPESRLLAQLKQFAAADAEMQTLPELWQVVMELRFIPTCERLQEGDHAIVKRALGENRRASGPFVSMAIRMPEIEALFVKPEDWKDFLSQWPKIQRPDEAAKRFGLVGHPCYKAACEEKAGSKEKRAVLAVSLYNLDPELQFLNKARLRKKKTADADRVKKSRLNFFNQQNPELRQWSVDNVEHRAAAVHLHARMEAGRLYSAPPGAVALPPLEQKLKSLRAAPALQPESAFALEADGDAWSASDGHPDSEPVLDVAVVDAEATLPSGPITFFRLSSQKGGRRRLVPLPAASGQGLAATDVTVSMHEFLQREGSCYVKVEASKAAGVVSPAAVISLDPQTAKTLPCNLQKWSTCKKLVYMLTGFPVTDAVLQLLEKFVSKGAFPGASIEHHLLVLRSDSEMFMLCQELQLQGFARCVREASDETWWVLTDRALANLVHMHEICRPSLVFPPVENLLELVAGNSSAVKQFTSWEMFKVLEHKGFQLCKLPQAKAARRALPPLTFQSERPKWYVRDKTLQTTAMQLYMQALVVSDTLFAGHVSWTYLIWCVSCIHHGQNMHYYAELLDAESMATGDLPEAVEDGQDSQKLQLKGAQDEDALLCMDDAFAESEPRQASPPKPPLPLPLPRHRPASKVKDTTMTSSEASSDDDVVDARDPPSPASHGHSEAAGVSDWLLEDDDENAEGQDPTLPAPPVEPLSPAAADAQQPLWSLLGLPAPVPRSPGDHPSDYSPSMPPDEDEHANNGLTEELLQQLGSENFAIPGDSAQFELEPPTAISTAVEAQADTGDASTIPAAVASFTDAGDASAIPVAPDVQPDPGVVPPPPIPED</sequence>
<accession>A0A812YBF1</accession>
<feature type="compositionally biased region" description="Acidic residues" evidence="1">
    <location>
        <begin position="780"/>
        <end position="789"/>
    </location>
</feature>
<keyword evidence="3" id="KW-1185">Reference proteome</keyword>
<organism evidence="2 3">
    <name type="scientific">Symbiodinium necroappetens</name>
    <dbReference type="NCBI Taxonomy" id="1628268"/>
    <lineage>
        <taxon>Eukaryota</taxon>
        <taxon>Sar</taxon>
        <taxon>Alveolata</taxon>
        <taxon>Dinophyceae</taxon>
        <taxon>Suessiales</taxon>
        <taxon>Symbiodiniaceae</taxon>
        <taxon>Symbiodinium</taxon>
    </lineage>
</organism>
<dbReference type="EMBL" id="CAJNJA010040696">
    <property type="protein sequence ID" value="CAE7768413.1"/>
    <property type="molecule type" value="Genomic_DNA"/>
</dbReference>
<gene>
    <name evidence="2" type="ORF">SNEC2469_LOCUS22429</name>
</gene>